<comment type="similarity">
    <text evidence="5">Belongs to the methyltransferase superfamily. UbiG/COQ3 family.</text>
</comment>
<name>A0A0H5BBX4_BLAVI</name>
<gene>
    <name evidence="7" type="primary">ubiG_1</name>
    <name evidence="5" type="synonym">ubiG</name>
    <name evidence="6" type="ORF">BV133_1031</name>
    <name evidence="7" type="ORF">BVIRIDIS_30630</name>
</gene>
<dbReference type="InterPro" id="IPR010233">
    <property type="entry name" value="UbiG_MeTrfase"/>
</dbReference>
<evidence type="ECO:0000256" key="4">
    <source>
        <dbReference type="ARBA" id="ARBA00022691"/>
    </source>
</evidence>
<keyword evidence="2 5" id="KW-0808">Transferase</keyword>
<keyword evidence="4 5" id="KW-0949">S-adenosyl-L-methionine</keyword>
<dbReference type="GO" id="GO:0102208">
    <property type="term" value="F:2-polyprenyl-6-hydroxyphenol methylase activity"/>
    <property type="evidence" value="ECO:0007669"/>
    <property type="project" value="UniProtKB-EC"/>
</dbReference>
<feature type="binding site" evidence="5">
    <location>
        <position position="143"/>
    </location>
    <ligand>
        <name>S-adenosyl-L-methionine</name>
        <dbReference type="ChEBI" id="CHEBI:59789"/>
    </ligand>
</feature>
<reference evidence="6" key="1">
    <citation type="journal article" date="2015" name="Genome Announc.">
        <title>Complete Genome Sequence of the Bacteriochlorophyll b-Producing Photosynthetic Bacterium Blastochloris viridis.</title>
        <authorList>
            <person name="Tsukatani Y."/>
            <person name="Hirose Y."/>
            <person name="Harada J."/>
            <person name="Misawa N."/>
            <person name="Mori K."/>
            <person name="Inoue K."/>
            <person name="Tamiaki H."/>
        </authorList>
    </citation>
    <scope>NUCLEOTIDE SEQUENCE [LARGE SCALE GENOMIC DNA]</scope>
    <source>
        <strain evidence="6">DSM 133</strain>
    </source>
</reference>
<feature type="binding site" evidence="5">
    <location>
        <position position="79"/>
    </location>
    <ligand>
        <name>S-adenosyl-L-methionine</name>
        <dbReference type="ChEBI" id="CHEBI:59789"/>
    </ligand>
</feature>
<dbReference type="PANTHER" id="PTHR43464:SF19">
    <property type="entry name" value="UBIQUINONE BIOSYNTHESIS O-METHYLTRANSFERASE, MITOCHONDRIAL"/>
    <property type="match status" value="1"/>
</dbReference>
<dbReference type="RefSeq" id="WP_055036128.1">
    <property type="nucleotide sequence ID" value="NZ_AP014854.2"/>
</dbReference>
<dbReference type="NCBIfam" id="TIGR01983">
    <property type="entry name" value="UbiG"/>
    <property type="match status" value="1"/>
</dbReference>
<sequence length="255" mass="27674">MSEARTPGTRSFATTVDDAEVARFSALAEEWWNPHGKMRPLHKFNPVRIGYVRDKVCEHFGRDAKAASPLADLRFLDIGCGGGLLSEPLAKLGADMLSADASPVNIKVASLHAEKSGVTIDYRHTTAEALADAGERFDVVLAMEVVEHVADIPLFLRRCAEMVKPGGMMVAATLNRTLKSFAMAIVGAEYVLGWLPRGTHQWHKFVTPGELAVALSSGGLKLVEEIGVVYNPLADSWRLSPDTSVNYMMIGTRPA</sequence>
<evidence type="ECO:0000256" key="3">
    <source>
        <dbReference type="ARBA" id="ARBA00022688"/>
    </source>
</evidence>
<comment type="function">
    <text evidence="5">O-methyltransferase that catalyzes the 2 O-methylation steps in the ubiquinone biosynthetic pathway.</text>
</comment>
<comment type="catalytic activity">
    <reaction evidence="5">
        <text>a 3-(all-trans-polyprenyl)benzene-1,2-diol + S-adenosyl-L-methionine = a 2-methoxy-6-(all-trans-polyprenyl)phenol + S-adenosyl-L-homocysteine + H(+)</text>
        <dbReference type="Rhea" id="RHEA:31411"/>
        <dbReference type="Rhea" id="RHEA-COMP:9550"/>
        <dbReference type="Rhea" id="RHEA-COMP:9551"/>
        <dbReference type="ChEBI" id="CHEBI:15378"/>
        <dbReference type="ChEBI" id="CHEBI:57856"/>
        <dbReference type="ChEBI" id="CHEBI:59789"/>
        <dbReference type="ChEBI" id="CHEBI:62729"/>
        <dbReference type="ChEBI" id="CHEBI:62731"/>
        <dbReference type="EC" id="2.1.1.222"/>
    </reaction>
</comment>
<evidence type="ECO:0000256" key="5">
    <source>
        <dbReference type="HAMAP-Rule" id="MF_00472"/>
    </source>
</evidence>
<dbReference type="AlphaFoldDB" id="A0A0H5BBX4"/>
<evidence type="ECO:0000313" key="6">
    <source>
        <dbReference type="EMBL" id="BAR98624.1"/>
    </source>
</evidence>
<organism evidence="7 8">
    <name type="scientific">Blastochloris viridis</name>
    <name type="common">Rhodopseudomonas viridis</name>
    <dbReference type="NCBI Taxonomy" id="1079"/>
    <lineage>
        <taxon>Bacteria</taxon>
        <taxon>Pseudomonadati</taxon>
        <taxon>Pseudomonadota</taxon>
        <taxon>Alphaproteobacteria</taxon>
        <taxon>Hyphomicrobiales</taxon>
        <taxon>Blastochloridaceae</taxon>
        <taxon>Blastochloris</taxon>
    </lineage>
</organism>
<keyword evidence="1 5" id="KW-0489">Methyltransferase</keyword>
<proteinExistence type="inferred from homology"/>
<dbReference type="Proteomes" id="UP000065734">
    <property type="component" value="Chromosome I"/>
</dbReference>
<dbReference type="Gene3D" id="3.40.50.150">
    <property type="entry name" value="Vaccinia Virus protein VP39"/>
    <property type="match status" value="1"/>
</dbReference>
<dbReference type="InterPro" id="IPR029063">
    <property type="entry name" value="SAM-dependent_MTases_sf"/>
</dbReference>
<dbReference type="Pfam" id="PF13489">
    <property type="entry name" value="Methyltransf_23"/>
    <property type="match status" value="1"/>
</dbReference>
<evidence type="ECO:0000313" key="8">
    <source>
        <dbReference type="Proteomes" id="UP000065734"/>
    </source>
</evidence>
<dbReference type="EC" id="2.1.1.222" evidence="5"/>
<dbReference type="GO" id="GO:0061542">
    <property type="term" value="F:3-demethylubiquinol 3-O-methyltransferase activity"/>
    <property type="evidence" value="ECO:0007669"/>
    <property type="project" value="UniProtKB-UniRule"/>
</dbReference>
<dbReference type="UniPathway" id="UPA00232"/>
<dbReference type="GO" id="GO:0010420">
    <property type="term" value="F:polyprenyldihydroxybenzoate methyltransferase activity"/>
    <property type="evidence" value="ECO:0007669"/>
    <property type="project" value="InterPro"/>
</dbReference>
<feature type="binding site" evidence="5">
    <location>
        <position position="48"/>
    </location>
    <ligand>
        <name>S-adenosyl-L-methionine</name>
        <dbReference type="ChEBI" id="CHEBI:59789"/>
    </ligand>
</feature>
<dbReference type="EC" id="2.1.1.64" evidence="5"/>
<evidence type="ECO:0000256" key="2">
    <source>
        <dbReference type="ARBA" id="ARBA00022679"/>
    </source>
</evidence>
<accession>A0A0H5BBX4</accession>
<dbReference type="PATRIC" id="fig|1079.6.peg.311"/>
<protein>
    <recommendedName>
        <fullName evidence="5">Ubiquinone biosynthesis O-methyltransferase</fullName>
    </recommendedName>
    <alternativeName>
        <fullName evidence="5">2-polyprenyl-6-hydroxyphenol methylase</fullName>
        <ecNumber evidence="5">2.1.1.222</ecNumber>
    </alternativeName>
    <alternativeName>
        <fullName evidence="5">3-demethylubiquinone 3-O-methyltransferase</fullName>
        <ecNumber evidence="5">2.1.1.64</ecNumber>
    </alternativeName>
</protein>
<dbReference type="OrthoDB" id="9801538at2"/>
<dbReference type="STRING" id="1079.BVIR_297"/>
<reference evidence="7" key="2">
    <citation type="submission" date="2015-11" db="EMBL/GenBank/DDBJ databases">
        <authorList>
            <person name="Zhang Y."/>
            <person name="Guo Z."/>
        </authorList>
    </citation>
    <scope>NUCLEOTIDE SEQUENCE</scope>
    <source>
        <strain evidence="7">1</strain>
    </source>
</reference>
<evidence type="ECO:0000256" key="1">
    <source>
        <dbReference type="ARBA" id="ARBA00022603"/>
    </source>
</evidence>
<comment type="pathway">
    <text evidence="5">Cofactor biosynthesis; ubiquinone biosynthesis.</text>
</comment>
<keyword evidence="3 5" id="KW-0831">Ubiquinone biosynthesis</keyword>
<evidence type="ECO:0000313" key="7">
    <source>
        <dbReference type="EMBL" id="CUU44034.1"/>
    </source>
</evidence>
<dbReference type="GO" id="GO:0032259">
    <property type="term" value="P:methylation"/>
    <property type="evidence" value="ECO:0007669"/>
    <property type="project" value="UniProtKB-KW"/>
</dbReference>
<dbReference type="SUPFAM" id="SSF53335">
    <property type="entry name" value="S-adenosyl-L-methionine-dependent methyltransferases"/>
    <property type="match status" value="1"/>
</dbReference>
<dbReference type="HAMAP" id="MF_00472">
    <property type="entry name" value="UbiG"/>
    <property type="match status" value="1"/>
</dbReference>
<keyword evidence="8" id="KW-1185">Reference proteome</keyword>
<keyword evidence="7" id="KW-0830">Ubiquinone</keyword>
<dbReference type="CDD" id="cd02440">
    <property type="entry name" value="AdoMet_MTases"/>
    <property type="match status" value="1"/>
</dbReference>
<dbReference type="KEGG" id="bvr:BVIR_297"/>
<comment type="catalytic activity">
    <reaction evidence="5">
        <text>a 3-demethylubiquinol + S-adenosyl-L-methionine = a ubiquinol + S-adenosyl-L-homocysteine + H(+)</text>
        <dbReference type="Rhea" id="RHEA:44380"/>
        <dbReference type="Rhea" id="RHEA-COMP:9566"/>
        <dbReference type="Rhea" id="RHEA-COMP:10914"/>
        <dbReference type="ChEBI" id="CHEBI:15378"/>
        <dbReference type="ChEBI" id="CHEBI:17976"/>
        <dbReference type="ChEBI" id="CHEBI:57856"/>
        <dbReference type="ChEBI" id="CHEBI:59789"/>
        <dbReference type="ChEBI" id="CHEBI:84422"/>
        <dbReference type="EC" id="2.1.1.64"/>
    </reaction>
</comment>
<feature type="binding site" evidence="5">
    <location>
        <position position="100"/>
    </location>
    <ligand>
        <name>S-adenosyl-L-methionine</name>
        <dbReference type="ChEBI" id="CHEBI:59789"/>
    </ligand>
</feature>
<dbReference type="PANTHER" id="PTHR43464">
    <property type="entry name" value="METHYLTRANSFERASE"/>
    <property type="match status" value="1"/>
</dbReference>
<reference evidence="8" key="3">
    <citation type="journal article" date="2016" name="Genome Announc.">
        <title>Revised genome sequence of the purple photosynthetic bacterium Blastochloris viridis.</title>
        <authorList>
            <person name="Liu L.N."/>
            <person name="Faulkner M."/>
            <person name="Liu X."/>
            <person name="Huang F."/>
            <person name="Darby A.C."/>
            <person name="Hall N."/>
        </authorList>
    </citation>
    <scope>NUCLEOTIDE SEQUENCE [LARGE SCALE GENOMIC DNA]</scope>
    <source>
        <strain evidence="8">ATCC 19567 / DSM 133 / F</strain>
    </source>
</reference>
<dbReference type="EMBL" id="LN907867">
    <property type="protein sequence ID" value="CUU44034.1"/>
    <property type="molecule type" value="Genomic_DNA"/>
</dbReference>
<dbReference type="EMBL" id="AP014854">
    <property type="protein sequence ID" value="BAR98624.1"/>
    <property type="molecule type" value="Genomic_DNA"/>
</dbReference>